<feature type="compositionally biased region" description="Polar residues" evidence="2">
    <location>
        <begin position="1"/>
        <end position="11"/>
    </location>
</feature>
<evidence type="ECO:0000256" key="2">
    <source>
        <dbReference type="SAM" id="MobiDB-lite"/>
    </source>
</evidence>
<evidence type="ECO:0000313" key="5">
    <source>
        <dbReference type="Proteomes" id="UP000053617"/>
    </source>
</evidence>
<dbReference type="Pfam" id="PF00735">
    <property type="entry name" value="Septin"/>
    <property type="match status" value="3"/>
</dbReference>
<dbReference type="Proteomes" id="UP000053617">
    <property type="component" value="Unassembled WGS sequence"/>
</dbReference>
<feature type="domain" description="Septin-type G" evidence="3">
    <location>
        <begin position="149"/>
        <end position="504"/>
    </location>
</feature>
<dbReference type="Gene3D" id="3.40.50.300">
    <property type="entry name" value="P-loop containing nucleotide triphosphate hydrolases"/>
    <property type="match status" value="1"/>
</dbReference>
<name>A0A0D2HAS3_9EURO</name>
<sequence>MTTPAPLSRNESQASSRRSTSLGSRLFRSKSGEALGDRKNSTSRLKKKQGEMDEASKVTQSPPRLPGYTPQPLGIQTFGGENYNPRFSSREYTNGARQPPVPPLPEHLEKEVVDPYARTESMTHRGRYSYANSTVSTLNSPRRVRRRKDPTPYNILIIGARNSGKTSFLNFLKSSLALPPRKQSNRAPDDDTPPSSARANPNFVHHYQEIEVDNERIGLTLWDSQGLDKGVVDLQLRDMSNFVESKFDDTFIEEMKVVRAPGVRDTHIHCVFFILDPSRLDANINASQGLTNGVEGGRIGKPPRIVGALDEDFDIQVMKTLSGKTTVIPVISKADTITTAHMSFLKQKVSRSLKKAGLDPLEALSFEPEESDDERLDERDEDENSSAGDSESGAASQKSDDSEANQTPSNMKPPIDHKNLSITDPILDSGYVPWSIISPDKYSLESKDGPLGRQFPWGFADPYNSDHCDFVRLKDAVFGEWRSELREASREVFYERWRTNRLNRRGMKSNGLPSGPRQSGGGIPIPLQPRMR</sequence>
<evidence type="ECO:0000256" key="1">
    <source>
        <dbReference type="RuleBase" id="RU004560"/>
    </source>
</evidence>
<organism evidence="4 5">
    <name type="scientific">Rhinocladiella mackenziei CBS 650.93</name>
    <dbReference type="NCBI Taxonomy" id="1442369"/>
    <lineage>
        <taxon>Eukaryota</taxon>
        <taxon>Fungi</taxon>
        <taxon>Dikarya</taxon>
        <taxon>Ascomycota</taxon>
        <taxon>Pezizomycotina</taxon>
        <taxon>Eurotiomycetes</taxon>
        <taxon>Chaetothyriomycetidae</taxon>
        <taxon>Chaetothyriales</taxon>
        <taxon>Herpotrichiellaceae</taxon>
        <taxon>Rhinocladiella</taxon>
    </lineage>
</organism>
<reference evidence="4 5" key="1">
    <citation type="submission" date="2015-01" db="EMBL/GenBank/DDBJ databases">
        <title>The Genome Sequence of Rhinocladiella mackenzie CBS 650.93.</title>
        <authorList>
            <consortium name="The Broad Institute Genomics Platform"/>
            <person name="Cuomo C."/>
            <person name="de Hoog S."/>
            <person name="Gorbushina A."/>
            <person name="Stielow B."/>
            <person name="Teixiera M."/>
            <person name="Abouelleil A."/>
            <person name="Chapman S.B."/>
            <person name="Priest M."/>
            <person name="Young S.K."/>
            <person name="Wortman J."/>
            <person name="Nusbaum C."/>
            <person name="Birren B."/>
        </authorList>
    </citation>
    <scope>NUCLEOTIDE SEQUENCE [LARGE SCALE GENOMIC DNA]</scope>
    <source>
        <strain evidence="4 5">CBS 650.93</strain>
    </source>
</reference>
<keyword evidence="1" id="KW-0342">GTP-binding</keyword>
<feature type="region of interest" description="Disordered" evidence="2">
    <location>
        <begin position="505"/>
        <end position="532"/>
    </location>
</feature>
<keyword evidence="5" id="KW-1185">Reference proteome</keyword>
<feature type="region of interest" description="Disordered" evidence="2">
    <location>
        <begin position="360"/>
        <end position="420"/>
    </location>
</feature>
<dbReference type="PANTHER" id="PTHR18884">
    <property type="entry name" value="SEPTIN"/>
    <property type="match status" value="1"/>
</dbReference>
<evidence type="ECO:0000259" key="3">
    <source>
        <dbReference type="PROSITE" id="PS51719"/>
    </source>
</evidence>
<dbReference type="FunFam" id="3.40.50.300:FF:001827">
    <property type="entry name" value="Septin"/>
    <property type="match status" value="1"/>
</dbReference>
<dbReference type="SUPFAM" id="SSF52540">
    <property type="entry name" value="P-loop containing nucleoside triphosphate hydrolases"/>
    <property type="match status" value="1"/>
</dbReference>
<dbReference type="InterPro" id="IPR030379">
    <property type="entry name" value="G_SEPTIN_dom"/>
</dbReference>
<comment type="similarity">
    <text evidence="1">Belongs to the TRAFAC class TrmE-Era-EngA-EngB-Septin-like GTPase superfamily. Septin GTPase family.</text>
</comment>
<dbReference type="EMBL" id="KN847476">
    <property type="protein sequence ID" value="KIX07528.1"/>
    <property type="molecule type" value="Genomic_DNA"/>
</dbReference>
<feature type="region of interest" description="Disordered" evidence="2">
    <location>
        <begin position="1"/>
        <end position="106"/>
    </location>
</feature>
<gene>
    <name evidence="4" type="ORF">Z518_02181</name>
</gene>
<proteinExistence type="inferred from homology"/>
<keyword evidence="1" id="KW-0547">Nucleotide-binding</keyword>
<dbReference type="PROSITE" id="PS51719">
    <property type="entry name" value="G_SEPTIN"/>
    <property type="match status" value="1"/>
</dbReference>
<dbReference type="GO" id="GO:0005525">
    <property type="term" value="F:GTP binding"/>
    <property type="evidence" value="ECO:0007669"/>
    <property type="project" value="UniProtKB-KW"/>
</dbReference>
<protein>
    <recommendedName>
        <fullName evidence="3">Septin-type G domain-containing protein</fullName>
    </recommendedName>
</protein>
<dbReference type="GeneID" id="25290252"/>
<evidence type="ECO:0000313" key="4">
    <source>
        <dbReference type="EMBL" id="KIX07528.1"/>
    </source>
</evidence>
<feature type="compositionally biased region" description="Low complexity" evidence="2">
    <location>
        <begin position="385"/>
        <end position="396"/>
    </location>
</feature>
<feature type="region of interest" description="Disordered" evidence="2">
    <location>
        <begin position="179"/>
        <end position="201"/>
    </location>
</feature>
<dbReference type="STRING" id="1442369.A0A0D2HAS3"/>
<dbReference type="VEuPathDB" id="FungiDB:Z518_02181"/>
<dbReference type="OrthoDB" id="5337438at2759"/>
<dbReference type="AlphaFoldDB" id="A0A0D2HAS3"/>
<dbReference type="RefSeq" id="XP_013274664.1">
    <property type="nucleotide sequence ID" value="XM_013419210.1"/>
</dbReference>
<feature type="compositionally biased region" description="Acidic residues" evidence="2">
    <location>
        <begin position="367"/>
        <end position="384"/>
    </location>
</feature>
<dbReference type="InterPro" id="IPR027417">
    <property type="entry name" value="P-loop_NTPase"/>
</dbReference>
<feature type="compositionally biased region" description="Polar residues" evidence="2">
    <location>
        <begin position="85"/>
        <end position="96"/>
    </location>
</feature>
<accession>A0A0D2HAS3</accession>
<feature type="compositionally biased region" description="Low complexity" evidence="2">
    <location>
        <begin position="12"/>
        <end position="26"/>
    </location>
</feature>
<dbReference type="HOGENOM" id="CLU_021805_1_0_1"/>